<dbReference type="Pfam" id="PF05773">
    <property type="entry name" value="RWD"/>
    <property type="match status" value="1"/>
</dbReference>
<keyword evidence="4" id="KW-0963">Cytoplasm</keyword>
<dbReference type="FunFam" id="3.10.110.10:FF:000050">
    <property type="entry name" value="eIF-2-alpha kinase GCN2"/>
    <property type="match status" value="1"/>
</dbReference>
<dbReference type="InterPro" id="IPR038840">
    <property type="entry name" value="RWDD3"/>
</dbReference>
<evidence type="ECO:0000259" key="6">
    <source>
        <dbReference type="PROSITE" id="PS50908"/>
    </source>
</evidence>
<keyword evidence="8" id="KW-1185">Reference proteome</keyword>
<evidence type="ECO:0000256" key="1">
    <source>
        <dbReference type="ARBA" id="ARBA00004123"/>
    </source>
</evidence>
<dbReference type="PANTHER" id="PTHR15628">
    <property type="entry name" value="RWD DOMAIN-CONTAINING PROTEIN 3"/>
    <property type="match status" value="1"/>
</dbReference>
<proteinExistence type="predicted"/>
<evidence type="ECO:0000256" key="4">
    <source>
        <dbReference type="ARBA" id="ARBA00022490"/>
    </source>
</evidence>
<dbReference type="SMART" id="SM00591">
    <property type="entry name" value="RWD"/>
    <property type="match status" value="1"/>
</dbReference>
<sequence length="262" mass="30046">MDNQDIADEIEALSSILCVAGEFKMKSSNEKEVILVIQPQQIQNHDISLTVILDPKSYPSSSPQLSVQSSKLSRTELQNLDTQINQQASELQGEVTILSLVEWLVDYSLRYDEATICRTANSWAERDIDNDYTVVAQLHHIRSKTIYLKTLIQWFRELDLHGVLISYRKWIFLMVSGKKDSLQLYLKRHRTQNVDIDSGGRPCRERMLTVLGQVEEPLDAGGVLVEVELNDSGEDWSTYWKSRSLLVSIYQKFIQPQTGQKK</sequence>
<feature type="domain" description="RWD" evidence="6">
    <location>
        <begin position="8"/>
        <end position="111"/>
    </location>
</feature>
<dbReference type="GO" id="GO:1902073">
    <property type="term" value="P:positive regulation of hypoxia-inducible factor-1alpha signaling pathway"/>
    <property type="evidence" value="ECO:0007669"/>
    <property type="project" value="InterPro"/>
</dbReference>
<dbReference type="GO" id="GO:0005634">
    <property type="term" value="C:nucleus"/>
    <property type="evidence" value="ECO:0007669"/>
    <property type="project" value="UniProtKB-SubCell"/>
</dbReference>
<evidence type="ECO:0000313" key="7">
    <source>
        <dbReference type="EMBL" id="CAH0108454.1"/>
    </source>
</evidence>
<comment type="caution">
    <text evidence="7">The sequence shown here is derived from an EMBL/GenBank/DDBJ whole genome shotgun (WGS) entry which is preliminary data.</text>
</comment>
<evidence type="ECO:0000256" key="2">
    <source>
        <dbReference type="ARBA" id="ARBA00004496"/>
    </source>
</evidence>
<dbReference type="PANTHER" id="PTHR15628:SF1">
    <property type="entry name" value="RWD DOMAIN-CONTAINING PROTEIN 3"/>
    <property type="match status" value="1"/>
</dbReference>
<dbReference type="PROSITE" id="PS50908">
    <property type="entry name" value="RWD"/>
    <property type="match status" value="1"/>
</dbReference>
<dbReference type="GO" id="GO:0033554">
    <property type="term" value="P:cellular response to stress"/>
    <property type="evidence" value="ECO:0007669"/>
    <property type="project" value="UniProtKB-ARBA"/>
</dbReference>
<dbReference type="GO" id="GO:0033235">
    <property type="term" value="P:positive regulation of protein sumoylation"/>
    <property type="evidence" value="ECO:0007669"/>
    <property type="project" value="InterPro"/>
</dbReference>
<name>A0A8J2RTZ0_9CRUS</name>
<protein>
    <recommendedName>
        <fullName evidence="3">RWD domain-containing protein 3</fullName>
    </recommendedName>
</protein>
<dbReference type="EMBL" id="CAKKLH010000284">
    <property type="protein sequence ID" value="CAH0108454.1"/>
    <property type="molecule type" value="Genomic_DNA"/>
</dbReference>
<dbReference type="GO" id="GO:0005737">
    <property type="term" value="C:cytoplasm"/>
    <property type="evidence" value="ECO:0007669"/>
    <property type="project" value="UniProtKB-SubCell"/>
</dbReference>
<dbReference type="InterPro" id="IPR006575">
    <property type="entry name" value="RWD_dom"/>
</dbReference>
<comment type="subcellular location">
    <subcellularLocation>
        <location evidence="2">Cytoplasm</location>
    </subcellularLocation>
    <subcellularLocation>
        <location evidence="1">Nucleus</location>
    </subcellularLocation>
</comment>
<accession>A0A8J2RTZ0</accession>
<keyword evidence="5" id="KW-0539">Nucleus</keyword>
<gene>
    <name evidence="7" type="ORF">DGAL_LOCUS11842</name>
</gene>
<dbReference type="GO" id="GO:0010468">
    <property type="term" value="P:regulation of gene expression"/>
    <property type="evidence" value="ECO:0007669"/>
    <property type="project" value="UniProtKB-ARBA"/>
</dbReference>
<dbReference type="Gene3D" id="3.10.110.10">
    <property type="entry name" value="Ubiquitin Conjugating Enzyme"/>
    <property type="match status" value="1"/>
</dbReference>
<organism evidence="7 8">
    <name type="scientific">Daphnia galeata</name>
    <dbReference type="NCBI Taxonomy" id="27404"/>
    <lineage>
        <taxon>Eukaryota</taxon>
        <taxon>Metazoa</taxon>
        <taxon>Ecdysozoa</taxon>
        <taxon>Arthropoda</taxon>
        <taxon>Crustacea</taxon>
        <taxon>Branchiopoda</taxon>
        <taxon>Diplostraca</taxon>
        <taxon>Cladocera</taxon>
        <taxon>Anomopoda</taxon>
        <taxon>Daphniidae</taxon>
        <taxon>Daphnia</taxon>
    </lineage>
</organism>
<reference evidence="7" key="1">
    <citation type="submission" date="2021-11" db="EMBL/GenBank/DDBJ databases">
        <authorList>
            <person name="Schell T."/>
        </authorList>
    </citation>
    <scope>NUCLEOTIDE SEQUENCE</scope>
    <source>
        <strain evidence="7">M5</strain>
    </source>
</reference>
<dbReference type="AlphaFoldDB" id="A0A8J2RTZ0"/>
<evidence type="ECO:0000256" key="5">
    <source>
        <dbReference type="ARBA" id="ARBA00023242"/>
    </source>
</evidence>
<dbReference type="CDD" id="cd24164">
    <property type="entry name" value="RWDD3_C"/>
    <property type="match status" value="1"/>
</dbReference>
<dbReference type="SUPFAM" id="SSF54495">
    <property type="entry name" value="UBC-like"/>
    <property type="match status" value="1"/>
</dbReference>
<dbReference type="OrthoDB" id="167315at2759"/>
<dbReference type="InterPro" id="IPR016135">
    <property type="entry name" value="UBQ-conjugating_enzyme/RWD"/>
</dbReference>
<evidence type="ECO:0000256" key="3">
    <source>
        <dbReference type="ARBA" id="ARBA00015444"/>
    </source>
</evidence>
<evidence type="ECO:0000313" key="8">
    <source>
        <dbReference type="Proteomes" id="UP000789390"/>
    </source>
</evidence>
<dbReference type="Proteomes" id="UP000789390">
    <property type="component" value="Unassembled WGS sequence"/>
</dbReference>